<feature type="transmembrane region" description="Helical" evidence="7">
    <location>
        <begin position="262"/>
        <end position="282"/>
    </location>
</feature>
<feature type="transmembrane region" description="Helical" evidence="7">
    <location>
        <begin position="383"/>
        <end position="404"/>
    </location>
</feature>
<dbReference type="CDD" id="cd17337">
    <property type="entry name" value="MFS_CsbX"/>
    <property type="match status" value="1"/>
</dbReference>
<dbReference type="Gene3D" id="1.20.1250.20">
    <property type="entry name" value="MFS general substrate transporter like domains"/>
    <property type="match status" value="2"/>
</dbReference>
<dbReference type="PROSITE" id="PS50850">
    <property type="entry name" value="MFS"/>
    <property type="match status" value="1"/>
</dbReference>
<feature type="transmembrane region" description="Helical" evidence="7">
    <location>
        <begin position="142"/>
        <end position="162"/>
    </location>
</feature>
<feature type="transmembrane region" description="Helical" evidence="7">
    <location>
        <begin position="117"/>
        <end position="135"/>
    </location>
</feature>
<keyword evidence="5 7" id="KW-1133">Transmembrane helix</keyword>
<dbReference type="Proteomes" id="UP000663981">
    <property type="component" value="Unassembled WGS sequence"/>
</dbReference>
<feature type="transmembrane region" description="Helical" evidence="7">
    <location>
        <begin position="231"/>
        <end position="250"/>
    </location>
</feature>
<name>A0ABS3NBK6_9BACI</name>
<evidence type="ECO:0000256" key="5">
    <source>
        <dbReference type="ARBA" id="ARBA00022989"/>
    </source>
</evidence>
<evidence type="ECO:0000259" key="8">
    <source>
        <dbReference type="PROSITE" id="PS50850"/>
    </source>
</evidence>
<evidence type="ECO:0000256" key="3">
    <source>
        <dbReference type="ARBA" id="ARBA00022475"/>
    </source>
</evidence>
<evidence type="ECO:0000313" key="9">
    <source>
        <dbReference type="EMBL" id="MBO1515540.1"/>
    </source>
</evidence>
<dbReference type="PANTHER" id="PTHR43124">
    <property type="entry name" value="PURINE EFFLUX PUMP PBUE"/>
    <property type="match status" value="1"/>
</dbReference>
<dbReference type="NCBIfam" id="TIGR00897">
    <property type="entry name" value="2A0118"/>
    <property type="match status" value="1"/>
</dbReference>
<comment type="subcellular location">
    <subcellularLocation>
        <location evidence="1">Cell membrane</location>
        <topology evidence="1">Multi-pass membrane protein</topology>
    </subcellularLocation>
</comment>
<evidence type="ECO:0000256" key="7">
    <source>
        <dbReference type="SAM" id="Phobius"/>
    </source>
</evidence>
<keyword evidence="10" id="KW-1185">Reference proteome</keyword>
<dbReference type="InterPro" id="IPR011701">
    <property type="entry name" value="MFS"/>
</dbReference>
<comment type="caution">
    <text evidence="9">The sequence shown here is derived from an EMBL/GenBank/DDBJ whole genome shotgun (WGS) entry which is preliminary data.</text>
</comment>
<feature type="transmembrane region" description="Helical" evidence="7">
    <location>
        <begin position="356"/>
        <end position="377"/>
    </location>
</feature>
<evidence type="ECO:0000256" key="6">
    <source>
        <dbReference type="ARBA" id="ARBA00023136"/>
    </source>
</evidence>
<dbReference type="RefSeq" id="WP_207982398.1">
    <property type="nucleotide sequence ID" value="NZ_JAGDEL010000041.1"/>
</dbReference>
<keyword evidence="2" id="KW-0813">Transport</keyword>
<organism evidence="9 10">
    <name type="scientific">Metabacillus bambusae</name>
    <dbReference type="NCBI Taxonomy" id="2795218"/>
    <lineage>
        <taxon>Bacteria</taxon>
        <taxon>Bacillati</taxon>
        <taxon>Bacillota</taxon>
        <taxon>Bacilli</taxon>
        <taxon>Bacillales</taxon>
        <taxon>Bacillaceae</taxon>
        <taxon>Metabacillus</taxon>
    </lineage>
</organism>
<reference evidence="9 10" key="1">
    <citation type="submission" date="2021-03" db="EMBL/GenBank/DDBJ databases">
        <title>Whole genome sequence of Metabacillus bambusae BG109.</title>
        <authorList>
            <person name="Jeong J.W."/>
        </authorList>
    </citation>
    <scope>NUCLEOTIDE SEQUENCE [LARGE SCALE GENOMIC DNA]</scope>
    <source>
        <strain evidence="9 10">BG109</strain>
    </source>
</reference>
<dbReference type="PANTHER" id="PTHR43124:SF3">
    <property type="entry name" value="CHLORAMPHENICOL EFFLUX PUMP RV0191"/>
    <property type="match status" value="1"/>
</dbReference>
<evidence type="ECO:0000256" key="1">
    <source>
        <dbReference type="ARBA" id="ARBA00004651"/>
    </source>
</evidence>
<feature type="transmembrane region" description="Helical" evidence="7">
    <location>
        <begin position="56"/>
        <end position="75"/>
    </location>
</feature>
<dbReference type="Pfam" id="PF07690">
    <property type="entry name" value="MFS_1"/>
    <property type="match status" value="1"/>
</dbReference>
<dbReference type="SUPFAM" id="SSF103473">
    <property type="entry name" value="MFS general substrate transporter"/>
    <property type="match status" value="1"/>
</dbReference>
<feature type="transmembrane region" description="Helical" evidence="7">
    <location>
        <begin position="174"/>
        <end position="192"/>
    </location>
</feature>
<feature type="domain" description="Major facilitator superfamily (MFS) profile" evidence="8">
    <location>
        <begin position="14"/>
        <end position="407"/>
    </location>
</feature>
<keyword evidence="4 7" id="KW-0812">Transmembrane</keyword>
<feature type="transmembrane region" description="Helical" evidence="7">
    <location>
        <begin position="87"/>
        <end position="111"/>
    </location>
</feature>
<sequence>MNQGILGKMGMDSKMALGYLGVLIFMMGDGLELGWLSSYLTDNGLTVQQSALLFSVYGFAVAIAAWLSGVLAEVLGPRKAMMIGVTLFVLGTFVFLTIGIPTMNLAVMIPTYSLRGLGYPLFAYSFLVWITYYAPSDKLGTAVGWFWVAFAGGLNVLGAYYSSFALPILGEMKTLWSALIFVALGATIAILLNKEDNSSQKKFKTKADALKYIAKGITIAFEKPKVGLGGIVRTINTAGAYGFVVFLPAYMMEIGFTRTEWLQIYGALWSSNVIFNLIWGIVGDKLGWRNTIMWFGGIGCAVFTAGLYYVPSVMGPNYVATTVVAICFGACLAAYVPLSALIPSLAPENKGAAMSILNLGAGLSQFIGPVIVGAFIASVDTVGIIWIFTGLYLFSSFLMIFVSLPKHDNEVHTADPVELKAAQ</sequence>
<proteinExistence type="predicted"/>
<evidence type="ECO:0000256" key="4">
    <source>
        <dbReference type="ARBA" id="ARBA00022692"/>
    </source>
</evidence>
<protein>
    <submittedName>
        <fullName evidence="9">MFS transporter</fullName>
    </submittedName>
</protein>
<dbReference type="InterPro" id="IPR036259">
    <property type="entry name" value="MFS_trans_sf"/>
</dbReference>
<dbReference type="InterPro" id="IPR050189">
    <property type="entry name" value="MFS_Efflux_Transporters"/>
</dbReference>
<dbReference type="EMBL" id="JAGDEL010000041">
    <property type="protein sequence ID" value="MBO1515540.1"/>
    <property type="molecule type" value="Genomic_DNA"/>
</dbReference>
<keyword evidence="6 7" id="KW-0472">Membrane</keyword>
<feature type="transmembrane region" description="Helical" evidence="7">
    <location>
        <begin position="294"/>
        <end position="311"/>
    </location>
</feature>
<dbReference type="InterPro" id="IPR004748">
    <property type="entry name" value="Polyol_permease-like"/>
</dbReference>
<evidence type="ECO:0000256" key="2">
    <source>
        <dbReference type="ARBA" id="ARBA00022448"/>
    </source>
</evidence>
<feature type="transmembrane region" description="Helical" evidence="7">
    <location>
        <begin position="16"/>
        <end position="36"/>
    </location>
</feature>
<keyword evidence="3" id="KW-1003">Cell membrane</keyword>
<evidence type="ECO:0000313" key="10">
    <source>
        <dbReference type="Proteomes" id="UP000663981"/>
    </source>
</evidence>
<accession>A0ABS3NBK6</accession>
<dbReference type="InterPro" id="IPR020846">
    <property type="entry name" value="MFS_dom"/>
</dbReference>
<feature type="transmembrane region" description="Helical" evidence="7">
    <location>
        <begin position="317"/>
        <end position="336"/>
    </location>
</feature>
<gene>
    <name evidence="9" type="ORF">I7822_28415</name>
</gene>